<dbReference type="OrthoDB" id="10622792at2759"/>
<evidence type="ECO:0000256" key="1">
    <source>
        <dbReference type="SAM" id="MobiDB-lite"/>
    </source>
</evidence>
<dbReference type="AlphaFoldDB" id="A0A4V1M4S9"/>
<organism evidence="2 3">
    <name type="scientific">Tremella mesenterica</name>
    <name type="common">Jelly fungus</name>
    <dbReference type="NCBI Taxonomy" id="5217"/>
    <lineage>
        <taxon>Eukaryota</taxon>
        <taxon>Fungi</taxon>
        <taxon>Dikarya</taxon>
        <taxon>Basidiomycota</taxon>
        <taxon>Agaricomycotina</taxon>
        <taxon>Tremellomycetes</taxon>
        <taxon>Tremellales</taxon>
        <taxon>Tremellaceae</taxon>
        <taxon>Tremella</taxon>
    </lineage>
</organism>
<name>A0A4V1M4S9_TREME</name>
<comment type="caution">
    <text evidence="2">The sequence shown here is derived from an EMBL/GenBank/DDBJ whole genome shotgun (WGS) entry which is preliminary data.</text>
</comment>
<dbReference type="EMBL" id="SDIL01000009">
    <property type="protein sequence ID" value="RXK41427.1"/>
    <property type="molecule type" value="Genomic_DNA"/>
</dbReference>
<dbReference type="InParanoid" id="A0A4V1M4S9"/>
<proteinExistence type="predicted"/>
<feature type="compositionally biased region" description="Polar residues" evidence="1">
    <location>
        <begin position="57"/>
        <end position="80"/>
    </location>
</feature>
<evidence type="ECO:0000313" key="3">
    <source>
        <dbReference type="Proteomes" id="UP000289152"/>
    </source>
</evidence>
<feature type="region of interest" description="Disordered" evidence="1">
    <location>
        <begin position="54"/>
        <end position="125"/>
    </location>
</feature>
<reference evidence="2 3" key="1">
    <citation type="submission" date="2016-06" db="EMBL/GenBank/DDBJ databases">
        <title>Evolution of pathogenesis and genome organization in the Tremellales.</title>
        <authorList>
            <person name="Cuomo C."/>
            <person name="Litvintseva A."/>
            <person name="Heitman J."/>
            <person name="Chen Y."/>
            <person name="Sun S."/>
            <person name="Springer D."/>
            <person name="Dromer F."/>
            <person name="Young S."/>
            <person name="Zeng Q."/>
            <person name="Chapman S."/>
            <person name="Gujja S."/>
            <person name="Saif S."/>
            <person name="Birren B."/>
        </authorList>
    </citation>
    <scope>NUCLEOTIDE SEQUENCE [LARGE SCALE GENOMIC DNA]</scope>
    <source>
        <strain evidence="2 3">ATCC 28783</strain>
    </source>
</reference>
<gene>
    <name evidence="2" type="ORF">M231_01333</name>
</gene>
<dbReference type="Proteomes" id="UP000289152">
    <property type="component" value="Unassembled WGS sequence"/>
</dbReference>
<evidence type="ECO:0000313" key="2">
    <source>
        <dbReference type="EMBL" id="RXK41427.1"/>
    </source>
</evidence>
<accession>A0A4V1M4S9</accession>
<keyword evidence="3" id="KW-1185">Reference proteome</keyword>
<feature type="compositionally biased region" description="Low complexity" evidence="1">
    <location>
        <begin position="103"/>
        <end position="116"/>
    </location>
</feature>
<protein>
    <submittedName>
        <fullName evidence="2">Uncharacterized protein</fullName>
    </submittedName>
</protein>
<sequence length="125" mass="13750">MTAAVLTPYQLSKTNLAMHDAHSVERKKRQYSHGIYEYTKSMWEDVRSDIERRKTLTSKASQDSLAQSSSTQSHKGSTQPPAHDEKHDTQSMPKEGTTEKQRGSMSSTTSSTGAATEIGAVPAIH</sequence>